<accession>A0ABP0KC35</accession>
<comment type="caution">
    <text evidence="2">The sequence shown here is derived from an EMBL/GenBank/DDBJ whole genome shotgun (WGS) entry which is preliminary data.</text>
</comment>
<name>A0ABP0KC35_9DINO</name>
<gene>
    <name evidence="2" type="ORF">SCF082_LOCUS16602</name>
</gene>
<sequence>VWYKGKARRAADGLGLNSPGVRPSGHRGGPRSGAAVKLQEAFWQEVVGFTNGMDKQARLKMISEMALGRFDSSPFQGFVAGLKGRMDALVEGLRGAPHRRPGDRPSEIHFRRLRAWAEVVQDPDSRFLEGMASMGVPLGTRAEIPWISAVFDKREKKGPEDQPARWEEVDFRELRGNYTSAKEHMEKVRAHVESDLEKGWMVKVTLEEAKKKYGDELQVASLGAVPKDPQWSDVRVVHDGAHGLRVNTHLDQPNKMGFPMTTWRLFFASSRRRLVRGASCSPLTSKPRTAAHRLIPVQERGWGLQACRLDKEEEVFLNTRGTFGVLPQEVSLYLMLFADDGLLLTSGEHCHSLVFALFIYLEVMEVPLSWPKTRGGLETEWIGYTVDLKNWTLGVSKRKVEWLNSWGKWAVSEGRMLGREFRAGLGRMGFLAGAIKVARPLLAPLYAAIARVPGGTYFELRMAVKLAITFFQEMVGKAPM</sequence>
<evidence type="ECO:0008006" key="4">
    <source>
        <dbReference type="Google" id="ProtNLM"/>
    </source>
</evidence>
<dbReference type="Proteomes" id="UP001642464">
    <property type="component" value="Unassembled WGS sequence"/>
</dbReference>
<reference evidence="2 3" key="1">
    <citation type="submission" date="2024-02" db="EMBL/GenBank/DDBJ databases">
        <authorList>
            <person name="Chen Y."/>
            <person name="Shah S."/>
            <person name="Dougan E. K."/>
            <person name="Thang M."/>
            <person name="Chan C."/>
        </authorList>
    </citation>
    <scope>NUCLEOTIDE SEQUENCE [LARGE SCALE GENOMIC DNA]</scope>
</reference>
<protein>
    <recommendedName>
        <fullName evidence="4">RNA-dependent RNA polymerase</fullName>
    </recommendedName>
</protein>
<evidence type="ECO:0000256" key="1">
    <source>
        <dbReference type="SAM" id="MobiDB-lite"/>
    </source>
</evidence>
<keyword evidence="3" id="KW-1185">Reference proteome</keyword>
<dbReference type="EMBL" id="CAXAMM010010857">
    <property type="protein sequence ID" value="CAK9024374.1"/>
    <property type="molecule type" value="Genomic_DNA"/>
</dbReference>
<evidence type="ECO:0000313" key="3">
    <source>
        <dbReference type="Proteomes" id="UP001642464"/>
    </source>
</evidence>
<organism evidence="2 3">
    <name type="scientific">Durusdinium trenchii</name>
    <dbReference type="NCBI Taxonomy" id="1381693"/>
    <lineage>
        <taxon>Eukaryota</taxon>
        <taxon>Sar</taxon>
        <taxon>Alveolata</taxon>
        <taxon>Dinophyceae</taxon>
        <taxon>Suessiales</taxon>
        <taxon>Symbiodiniaceae</taxon>
        <taxon>Durusdinium</taxon>
    </lineage>
</organism>
<evidence type="ECO:0000313" key="2">
    <source>
        <dbReference type="EMBL" id="CAK9024374.1"/>
    </source>
</evidence>
<feature type="region of interest" description="Disordered" evidence="1">
    <location>
        <begin position="13"/>
        <end position="32"/>
    </location>
</feature>
<feature type="non-terminal residue" evidence="2">
    <location>
        <position position="1"/>
    </location>
</feature>
<proteinExistence type="predicted"/>
<feature type="non-terminal residue" evidence="2">
    <location>
        <position position="480"/>
    </location>
</feature>